<evidence type="ECO:0000259" key="1">
    <source>
        <dbReference type="PROSITE" id="PS50404"/>
    </source>
</evidence>
<dbReference type="Pfam" id="PF02798">
    <property type="entry name" value="GST_N"/>
    <property type="match status" value="1"/>
</dbReference>
<dbReference type="InterPro" id="IPR050213">
    <property type="entry name" value="GST_superfamily"/>
</dbReference>
<dbReference type="AlphaFoldDB" id="D8M3V9"/>
<keyword evidence="3" id="KW-1185">Reference proteome</keyword>
<dbReference type="OrthoDB" id="420389at2759"/>
<organism evidence="2">
    <name type="scientific">Blastocystis hominis</name>
    <dbReference type="NCBI Taxonomy" id="12968"/>
    <lineage>
        <taxon>Eukaryota</taxon>
        <taxon>Sar</taxon>
        <taxon>Stramenopiles</taxon>
        <taxon>Bigyra</taxon>
        <taxon>Opalozoa</taxon>
        <taxon>Opalinata</taxon>
        <taxon>Blastocystidae</taxon>
        <taxon>Blastocystis</taxon>
    </lineage>
</organism>
<dbReference type="GO" id="GO:0006749">
    <property type="term" value="P:glutathione metabolic process"/>
    <property type="evidence" value="ECO:0007669"/>
    <property type="project" value="TreeGrafter"/>
</dbReference>
<dbReference type="InterPro" id="IPR004045">
    <property type="entry name" value="Glutathione_S-Trfase_N"/>
</dbReference>
<feature type="domain" description="GST N-terminal" evidence="1">
    <location>
        <begin position="42"/>
        <end position="125"/>
    </location>
</feature>
<protein>
    <recommendedName>
        <fullName evidence="1">GST N-terminal domain-containing protein</fullName>
    </recommendedName>
</protein>
<name>D8M3V9_BLAHO</name>
<dbReference type="GO" id="GO:0004364">
    <property type="term" value="F:glutathione transferase activity"/>
    <property type="evidence" value="ECO:0007669"/>
    <property type="project" value="TreeGrafter"/>
</dbReference>
<dbReference type="InterPro" id="IPR036249">
    <property type="entry name" value="Thioredoxin-like_sf"/>
</dbReference>
<dbReference type="GeneID" id="24922599"/>
<dbReference type="CDD" id="cd03039">
    <property type="entry name" value="GST_N_Sigma_like"/>
    <property type="match status" value="1"/>
</dbReference>
<dbReference type="InParanoid" id="D8M3V9"/>
<dbReference type="RefSeq" id="XP_012896630.1">
    <property type="nucleotide sequence ID" value="XM_013041176.1"/>
</dbReference>
<evidence type="ECO:0000313" key="2">
    <source>
        <dbReference type="EMBL" id="CBK22582.2"/>
    </source>
</evidence>
<dbReference type="PROSITE" id="PS50404">
    <property type="entry name" value="GST_NTER"/>
    <property type="match status" value="1"/>
</dbReference>
<sequence length="193" mass="22353">MVLITSDKKEEEEFNSEIRRDFGFHNYVRFFAQLIYIISKILEKESPLSRGFLCFTLIRLALDLARVPYVDHTIQLADWPSIKSKGLAEGSLPFGQLPLLKINGLNLIQSTSILRYLSRKYISPEADEALQATIDMMIEGWDDVLSGYFDHLFSSPGVLKSWLYNECDTLLDRLEHYYRLHKVFYIFGSGNEV</sequence>
<dbReference type="Gene3D" id="3.40.30.10">
    <property type="entry name" value="Glutaredoxin"/>
    <property type="match status" value="1"/>
</dbReference>
<dbReference type="PANTHER" id="PTHR11571">
    <property type="entry name" value="GLUTATHIONE S-TRANSFERASE"/>
    <property type="match status" value="1"/>
</dbReference>
<dbReference type="Gene3D" id="1.20.1050.10">
    <property type="match status" value="1"/>
</dbReference>
<accession>D8M3V9</accession>
<dbReference type="Proteomes" id="UP000008312">
    <property type="component" value="Unassembled WGS sequence"/>
</dbReference>
<dbReference type="SUPFAM" id="SSF52833">
    <property type="entry name" value="Thioredoxin-like"/>
    <property type="match status" value="1"/>
</dbReference>
<evidence type="ECO:0000313" key="3">
    <source>
        <dbReference type="Proteomes" id="UP000008312"/>
    </source>
</evidence>
<gene>
    <name evidence="2" type="ORF">GSBLH_T00006475001</name>
</gene>
<proteinExistence type="predicted"/>
<dbReference type="EMBL" id="FN668650">
    <property type="protein sequence ID" value="CBK22582.2"/>
    <property type="molecule type" value="Genomic_DNA"/>
</dbReference>
<reference evidence="2" key="1">
    <citation type="submission" date="2010-02" db="EMBL/GenBank/DDBJ databases">
        <title>Sequencing and annotation of the Blastocystis hominis genome.</title>
        <authorList>
            <person name="Wincker P."/>
        </authorList>
    </citation>
    <scope>NUCLEOTIDE SEQUENCE</scope>
    <source>
        <strain evidence="2">Singapore isolate B</strain>
    </source>
</reference>